<dbReference type="OrthoDB" id="7033032at2"/>
<keyword evidence="1" id="KW-1133">Transmembrane helix</keyword>
<evidence type="ECO:0000313" key="3">
    <source>
        <dbReference type="Proteomes" id="UP000077787"/>
    </source>
</evidence>
<gene>
    <name evidence="2" type="ORF">PS273GM_13675</name>
</gene>
<protein>
    <submittedName>
        <fullName evidence="2">Uncharacterized protein</fullName>
    </submittedName>
</protein>
<dbReference type="Proteomes" id="UP000077787">
    <property type="component" value="Chromosome"/>
</dbReference>
<reference evidence="2 3" key="1">
    <citation type="submission" date="2016-05" db="EMBL/GenBank/DDBJ databases">
        <title>Genome sequence of Pseudomonas stutzeri 273 and identification of the exopolysaccharide biosynthesis locus.</title>
        <authorList>
            <person name="Wu S."/>
            <person name="Sun C."/>
        </authorList>
    </citation>
    <scope>NUCLEOTIDE SEQUENCE [LARGE SCALE GENOMIC DNA]</scope>
    <source>
        <strain evidence="2 3">273</strain>
    </source>
</reference>
<feature type="transmembrane region" description="Helical" evidence="1">
    <location>
        <begin position="12"/>
        <end position="35"/>
    </location>
</feature>
<dbReference type="AlphaFoldDB" id="A0A172WRP8"/>
<name>A0A172WRP8_STUST</name>
<keyword evidence="1" id="KW-0812">Transmembrane</keyword>
<feature type="transmembrane region" description="Helical" evidence="1">
    <location>
        <begin position="72"/>
        <end position="91"/>
    </location>
</feature>
<accession>A0A172WRP8</accession>
<evidence type="ECO:0000313" key="2">
    <source>
        <dbReference type="EMBL" id="ANF26122.1"/>
    </source>
</evidence>
<proteinExistence type="predicted"/>
<evidence type="ECO:0000256" key="1">
    <source>
        <dbReference type="SAM" id="Phobius"/>
    </source>
</evidence>
<sequence>MRLLLDFDYSALARVAPLVNSLALLIALSGAWLLLATRWRRQLSRAETSLAGSRLSAAEQGGLAATRRLDRFFYGFGFSSLGLACLLSSLTRLT</sequence>
<keyword evidence="1" id="KW-0472">Membrane</keyword>
<organism evidence="2 3">
    <name type="scientific">Stutzerimonas stutzeri</name>
    <name type="common">Pseudomonas stutzeri</name>
    <dbReference type="NCBI Taxonomy" id="316"/>
    <lineage>
        <taxon>Bacteria</taxon>
        <taxon>Pseudomonadati</taxon>
        <taxon>Pseudomonadota</taxon>
        <taxon>Gammaproteobacteria</taxon>
        <taxon>Pseudomonadales</taxon>
        <taxon>Pseudomonadaceae</taxon>
        <taxon>Stutzerimonas</taxon>
    </lineage>
</organism>
<dbReference type="EMBL" id="CP015641">
    <property type="protein sequence ID" value="ANF26122.1"/>
    <property type="molecule type" value="Genomic_DNA"/>
</dbReference>